<dbReference type="GO" id="GO:0016787">
    <property type="term" value="F:hydrolase activity"/>
    <property type="evidence" value="ECO:0007669"/>
    <property type="project" value="UniProtKB-KW"/>
</dbReference>
<comment type="caution">
    <text evidence="2">The sequence shown here is derived from an EMBL/GenBank/DDBJ whole genome shotgun (WGS) entry which is preliminary data.</text>
</comment>
<dbReference type="PANTHER" id="PTHR17630:SF55">
    <property type="entry name" value="DIENELACTONE HYDROLASE FAMILY PROTEIN (AFU_ORTHOLOGUE AFUA_1G01900)"/>
    <property type="match status" value="1"/>
</dbReference>
<dbReference type="SUPFAM" id="SSF53474">
    <property type="entry name" value="alpha/beta-Hydrolases"/>
    <property type="match status" value="1"/>
</dbReference>
<reference evidence="2" key="1">
    <citation type="submission" date="2023-06" db="EMBL/GenBank/DDBJ databases">
        <title>Genome-scale phylogeny and comparative genomics of the fungal order Sordariales.</title>
        <authorList>
            <consortium name="Lawrence Berkeley National Laboratory"/>
            <person name="Hensen N."/>
            <person name="Bonometti L."/>
            <person name="Westerberg I."/>
            <person name="Brannstrom I.O."/>
            <person name="Guillou S."/>
            <person name="Cros-Aarteil S."/>
            <person name="Calhoun S."/>
            <person name="Haridas S."/>
            <person name="Kuo A."/>
            <person name="Mondo S."/>
            <person name="Pangilinan J."/>
            <person name="Riley R."/>
            <person name="LaButti K."/>
            <person name="Andreopoulos B."/>
            <person name="Lipzen A."/>
            <person name="Chen C."/>
            <person name="Yanf M."/>
            <person name="Daum C."/>
            <person name="Ng V."/>
            <person name="Clum A."/>
            <person name="Steindorff A."/>
            <person name="Ohm R."/>
            <person name="Martin F."/>
            <person name="Silar P."/>
            <person name="Natvig D."/>
            <person name="Lalanne C."/>
            <person name="Gautier V."/>
            <person name="Ament-velasquez S.L."/>
            <person name="Kruys A."/>
            <person name="Hutchinson M.I."/>
            <person name="Powell A.J."/>
            <person name="Barry K."/>
            <person name="Miller A.N."/>
            <person name="Grigoriev I.V."/>
            <person name="Debuchy R."/>
            <person name="Gladieux P."/>
            <person name="Thoren M.H."/>
            <person name="Johannesson H."/>
        </authorList>
    </citation>
    <scope>NUCLEOTIDE SEQUENCE</scope>
    <source>
        <strain evidence="2">SMH3391-2</strain>
    </source>
</reference>
<proteinExistence type="predicted"/>
<dbReference type="AlphaFoldDB" id="A0AA39XLW4"/>
<evidence type="ECO:0000313" key="3">
    <source>
        <dbReference type="Proteomes" id="UP001174934"/>
    </source>
</evidence>
<protein>
    <submittedName>
        <fullName evidence="2">Dienelactone hydrolase</fullName>
    </submittedName>
</protein>
<dbReference type="Gene3D" id="3.40.50.1820">
    <property type="entry name" value="alpha/beta hydrolase"/>
    <property type="match status" value="1"/>
</dbReference>
<accession>A0AA39XLW4</accession>
<organism evidence="2 3">
    <name type="scientific">Bombardia bombarda</name>
    <dbReference type="NCBI Taxonomy" id="252184"/>
    <lineage>
        <taxon>Eukaryota</taxon>
        <taxon>Fungi</taxon>
        <taxon>Dikarya</taxon>
        <taxon>Ascomycota</taxon>
        <taxon>Pezizomycotina</taxon>
        <taxon>Sordariomycetes</taxon>
        <taxon>Sordariomycetidae</taxon>
        <taxon>Sordariales</taxon>
        <taxon>Lasiosphaeriaceae</taxon>
        <taxon>Bombardia</taxon>
    </lineage>
</organism>
<evidence type="ECO:0000313" key="2">
    <source>
        <dbReference type="EMBL" id="KAK0636040.1"/>
    </source>
</evidence>
<dbReference type="InterPro" id="IPR002925">
    <property type="entry name" value="Dienelactn_hydro"/>
</dbReference>
<feature type="domain" description="Dienelactone hydrolase" evidence="1">
    <location>
        <begin position="35"/>
        <end position="254"/>
    </location>
</feature>
<name>A0AA39XLW4_9PEZI</name>
<evidence type="ECO:0000259" key="1">
    <source>
        <dbReference type="Pfam" id="PF01738"/>
    </source>
</evidence>
<keyword evidence="3" id="KW-1185">Reference proteome</keyword>
<dbReference type="InterPro" id="IPR029058">
    <property type="entry name" value="AB_hydrolase_fold"/>
</dbReference>
<dbReference type="Proteomes" id="UP001174934">
    <property type="component" value="Unassembled WGS sequence"/>
</dbReference>
<dbReference type="Pfam" id="PF01738">
    <property type="entry name" value="DLH"/>
    <property type="match status" value="1"/>
</dbReference>
<keyword evidence="2" id="KW-0378">Hydrolase</keyword>
<gene>
    <name evidence="2" type="ORF">B0T17DRAFT_517952</name>
</gene>
<dbReference type="PANTHER" id="PTHR17630">
    <property type="entry name" value="DIENELACTONE HYDROLASE"/>
    <property type="match status" value="1"/>
</dbReference>
<sequence>MATTTPPCCLRIPFTWDGTPTGTVATIPGTGHPTYVTAHTNPRAAVLLIHDLVGWTFPNLRLLADHYAREIDATVYVPDFFGGVVLPFAPILENRFADLGDLTAFWQANNRHAREPEIVAVARALRATYPKLGAVGFCYGGWAVFRLGAREFNDGGERLVDAVSAAHPTFLTKGDIDGVGVPVQLLAPERDAAYTDELKLYTFSVLLGRKDVSFDYQHMAGVEHGCLSRGDEREEGERDAMVRGKDAAVSWMRHWLHVQGA</sequence>
<dbReference type="EMBL" id="JAULSR010000001">
    <property type="protein sequence ID" value="KAK0636040.1"/>
    <property type="molecule type" value="Genomic_DNA"/>
</dbReference>